<gene>
    <name evidence="2" type="ORF">DHA2_150810</name>
</gene>
<dbReference type="InterPro" id="IPR009030">
    <property type="entry name" value="Growth_fac_rcpt_cys_sf"/>
</dbReference>
<dbReference type="InterPro" id="IPR005127">
    <property type="entry name" value="Giardia_VSP"/>
</dbReference>
<dbReference type="VEuPathDB" id="GiardiaDB:GL50803_0050345"/>
<feature type="transmembrane region" description="Helical" evidence="1">
    <location>
        <begin position="519"/>
        <end position="543"/>
    </location>
</feature>
<reference evidence="2 3" key="2">
    <citation type="journal article" date="2013" name="Genome Biol. Evol.">
        <title>Genome sequencing of Giardia lamblia genotypes A2 and B isolates (DH and GS) and comparative analysis with the genomes of genotypes A1 and E (WB and Pig).</title>
        <authorList>
            <person name="Adam R.D."/>
            <person name="Dahlstrom E.W."/>
            <person name="Martens C.A."/>
            <person name="Bruno D.P."/>
            <person name="Barbian K.D."/>
            <person name="Ricklefs S.M."/>
            <person name="Hernandez M.M."/>
            <person name="Narla N.P."/>
            <person name="Patel R.B."/>
            <person name="Porcella S.F."/>
            <person name="Nash T.E."/>
        </authorList>
    </citation>
    <scope>NUCLEOTIDE SEQUENCE [LARGE SCALE GENOMIC DNA]</scope>
    <source>
        <strain evidence="2 3">DH</strain>
    </source>
</reference>
<reference evidence="3" key="1">
    <citation type="submission" date="2012-02" db="EMBL/GenBank/DDBJ databases">
        <title>Genome sequencing of Giardia lamblia Genotypes A2 and B isolates (DH and GS) and comparative analysis with the genomes of Genotypes A1 and E (WB and Pig).</title>
        <authorList>
            <person name="Adam R."/>
            <person name="Dahlstrom E."/>
            <person name="Martens C."/>
            <person name="Bruno D."/>
            <person name="Barbian K."/>
            <person name="Porcella S.F."/>
            <person name="Nash T."/>
        </authorList>
    </citation>
    <scope>NUCLEOTIDE SEQUENCE</scope>
    <source>
        <strain evidence="3">DH</strain>
    </source>
</reference>
<dbReference type="PANTHER" id="PTHR23275">
    <property type="entry name" value="CABRIOLET.-RELATED"/>
    <property type="match status" value="1"/>
</dbReference>
<sequence length="548" mass="56190">MTGSGQRSVSTPVILLPVTGEHQEAFSLHGLPCTADAMFTGLIFTSFVLQLAEATRPAERSRSDNECGDLEANGCKTCDPNGGNKICLTCKNDAYFLAPNKKSCKAACDAEKEIQDPAAGSTKACKCDGSKGYTLQSDGTCAKAAPGNECGDLEANGCKTCDPNGGNKICLTCKNDAYFLAPNKKSCKAACDAEKEIQDPAAGSTKACKCDGSKGYTLQSDGTCGKSPAQCNTPNCKACDNPKTDNEICTECNDNNYLTPTNQCIPDCTTISGYYGGTDKKCKACNSECAECVGAASTQCSACRAGKMLQYAKPDTPAEGGTCVDQCATSSQATGCKTCGAKIGGTDYCSQCKGEQVPINGVCADNSAASRANICTSDNNGGCTGCANGYFLFASGCYKIGQQPGKQVCTQANGGKCQTCTNGLAADNGDCSKSACHSTCATCTEANQPNKCSTCPPGRYLDASKACKLCTETSNNIQGVANCASCAPPSNNQGSVLCYLMNGDSAGGSTNKSGLSTGAIAGISVAVIVVVGGLVGFLCWWFLCRGKA</sequence>
<name>V6TJG6_GIAIN</name>
<dbReference type="InterPro" id="IPR052798">
    <property type="entry name" value="Giardia_VSA"/>
</dbReference>
<dbReference type="EMBL" id="AHGT01000013">
    <property type="protein sequence ID" value="ESU38452.1"/>
    <property type="molecule type" value="Genomic_DNA"/>
</dbReference>
<keyword evidence="1" id="KW-0472">Membrane</keyword>
<dbReference type="AlphaFoldDB" id="V6TJG6"/>
<evidence type="ECO:0000313" key="3">
    <source>
        <dbReference type="Proteomes" id="UP000018320"/>
    </source>
</evidence>
<proteinExistence type="predicted"/>
<dbReference type="VEuPathDB" id="GiardiaDB:DHA2_150810"/>
<dbReference type="SMART" id="SM00261">
    <property type="entry name" value="FU"/>
    <property type="match status" value="5"/>
</dbReference>
<keyword evidence="1" id="KW-1133">Transmembrane helix</keyword>
<organism evidence="2 3">
    <name type="scientific">Giardia intestinalis</name>
    <name type="common">Giardia lamblia</name>
    <dbReference type="NCBI Taxonomy" id="5741"/>
    <lineage>
        <taxon>Eukaryota</taxon>
        <taxon>Metamonada</taxon>
        <taxon>Diplomonadida</taxon>
        <taxon>Hexamitidae</taxon>
        <taxon>Giardiinae</taxon>
        <taxon>Giardia</taxon>
    </lineage>
</organism>
<dbReference type="InterPro" id="IPR006212">
    <property type="entry name" value="Furin_repeat"/>
</dbReference>
<evidence type="ECO:0000256" key="1">
    <source>
        <dbReference type="SAM" id="Phobius"/>
    </source>
</evidence>
<protein>
    <submittedName>
        <fullName evidence="2">Variant-specific surface protein</fullName>
    </submittedName>
</protein>
<evidence type="ECO:0000313" key="2">
    <source>
        <dbReference type="EMBL" id="ESU38452.1"/>
    </source>
</evidence>
<dbReference type="SUPFAM" id="SSF57184">
    <property type="entry name" value="Growth factor receptor domain"/>
    <property type="match status" value="3"/>
</dbReference>
<dbReference type="Proteomes" id="UP000018320">
    <property type="component" value="Unassembled WGS sequence"/>
</dbReference>
<dbReference type="PANTHER" id="PTHR23275:SF100">
    <property type="entry name" value="EGF-LIKE DOMAIN-CONTAINING PROTEIN"/>
    <property type="match status" value="1"/>
</dbReference>
<comment type="caution">
    <text evidence="2">The sequence shown here is derived from an EMBL/GenBank/DDBJ whole genome shotgun (WGS) entry which is preliminary data.</text>
</comment>
<dbReference type="Pfam" id="PF03302">
    <property type="entry name" value="VSP"/>
    <property type="match status" value="2"/>
</dbReference>
<dbReference type="Gene3D" id="2.10.220.10">
    <property type="entry name" value="Hormone Receptor, Insulin-like Growth Factor Receptor 1, Chain A, domain 2"/>
    <property type="match status" value="1"/>
</dbReference>
<keyword evidence="1" id="KW-0812">Transmembrane</keyword>
<accession>V6TJG6</accession>